<dbReference type="PATRIC" id="fig|84531.7.peg.2325"/>
<dbReference type="Proteomes" id="UP000060787">
    <property type="component" value="Chromosome"/>
</dbReference>
<proteinExistence type="predicted"/>
<evidence type="ECO:0000313" key="2">
    <source>
        <dbReference type="Proteomes" id="UP000060787"/>
    </source>
</evidence>
<dbReference type="AlphaFoldDB" id="A0A0S2FD72"/>
<dbReference type="KEGG" id="lab:LA76x_3340"/>
<dbReference type="KEGG" id="laq:GLA29479_2373"/>
<sequence length="37" mass="3823">MILVFIPAWTTPVGGVTADSPGSVAVHIEDPVSACRE</sequence>
<protein>
    <submittedName>
        <fullName evidence="1">Uncharacterized protein</fullName>
    </submittedName>
</protein>
<accession>A0A0S2FD72</accession>
<gene>
    <name evidence="1" type="ORF">LA76x_3340</name>
</gene>
<keyword evidence="2" id="KW-1185">Reference proteome</keyword>
<organism evidence="1 2">
    <name type="scientific">Lysobacter antibioticus</name>
    <dbReference type="NCBI Taxonomy" id="84531"/>
    <lineage>
        <taxon>Bacteria</taxon>
        <taxon>Pseudomonadati</taxon>
        <taxon>Pseudomonadota</taxon>
        <taxon>Gammaproteobacteria</taxon>
        <taxon>Lysobacterales</taxon>
        <taxon>Lysobacteraceae</taxon>
        <taxon>Lysobacter</taxon>
    </lineage>
</organism>
<dbReference type="EMBL" id="CP011129">
    <property type="protein sequence ID" value="ALN81466.1"/>
    <property type="molecule type" value="Genomic_DNA"/>
</dbReference>
<name>A0A0S2FD72_LYSAN</name>
<reference evidence="1 2" key="1">
    <citation type="journal article" date="2015" name="BMC Genomics">
        <title>Comparative genomics and metabolic profiling of the genus Lysobacter.</title>
        <authorList>
            <person name="de Bruijn I."/>
            <person name="Cheng X."/>
            <person name="de Jager V."/>
            <person name="Exposito R.G."/>
            <person name="Watrous J."/>
            <person name="Patel N."/>
            <person name="Postma J."/>
            <person name="Dorrestein P.C."/>
            <person name="Kobayashi D."/>
            <person name="Raaijmakers J.M."/>
        </authorList>
    </citation>
    <scope>NUCLEOTIDE SEQUENCE [LARGE SCALE GENOMIC DNA]</scope>
    <source>
        <strain evidence="1 2">76</strain>
    </source>
</reference>
<evidence type="ECO:0000313" key="1">
    <source>
        <dbReference type="EMBL" id="ALN81466.1"/>
    </source>
</evidence>